<proteinExistence type="predicted"/>
<reference evidence="4" key="1">
    <citation type="journal article" date="2019" name="Int. J. Syst. Evol. Microbiol.">
        <title>The Global Catalogue of Microorganisms (GCM) 10K type strain sequencing project: providing services to taxonomists for standard genome sequencing and annotation.</title>
        <authorList>
            <consortium name="The Broad Institute Genomics Platform"/>
            <consortium name="The Broad Institute Genome Sequencing Center for Infectious Disease"/>
            <person name="Wu L."/>
            <person name="Ma J."/>
        </authorList>
    </citation>
    <scope>NUCLEOTIDE SEQUENCE [LARGE SCALE GENOMIC DNA]</scope>
    <source>
        <strain evidence="4">CGMCC 1.7693</strain>
    </source>
</reference>
<evidence type="ECO:0000256" key="2">
    <source>
        <dbReference type="ARBA" id="ARBA00022842"/>
    </source>
</evidence>
<dbReference type="InterPro" id="IPR050155">
    <property type="entry name" value="HAD-like_hydrolase_sf"/>
</dbReference>
<comment type="caution">
    <text evidence="3">The sequence shown here is derived from an EMBL/GenBank/DDBJ whole genome shotgun (WGS) entry which is preliminary data.</text>
</comment>
<evidence type="ECO:0000256" key="1">
    <source>
        <dbReference type="ARBA" id="ARBA00022801"/>
    </source>
</evidence>
<dbReference type="RefSeq" id="WP_188738331.1">
    <property type="nucleotide sequence ID" value="NZ_BMLW01000022.1"/>
</dbReference>
<dbReference type="SUPFAM" id="SSF56784">
    <property type="entry name" value="HAD-like"/>
    <property type="match status" value="1"/>
</dbReference>
<gene>
    <name evidence="3" type="ORF">GCM10011346_50100</name>
</gene>
<organism evidence="3 4">
    <name type="scientific">Oceanobacillus neutriphilus</name>
    <dbReference type="NCBI Taxonomy" id="531815"/>
    <lineage>
        <taxon>Bacteria</taxon>
        <taxon>Bacillati</taxon>
        <taxon>Bacillota</taxon>
        <taxon>Bacilli</taxon>
        <taxon>Bacillales</taxon>
        <taxon>Bacillaceae</taxon>
        <taxon>Oceanobacillus</taxon>
    </lineage>
</organism>
<dbReference type="Gene3D" id="3.40.50.1000">
    <property type="entry name" value="HAD superfamily/HAD-like"/>
    <property type="match status" value="1"/>
</dbReference>
<dbReference type="Proteomes" id="UP000641206">
    <property type="component" value="Unassembled WGS sequence"/>
</dbReference>
<protein>
    <recommendedName>
        <fullName evidence="5">Hydrolase of the HAD superfamily</fullName>
    </recommendedName>
</protein>
<accession>A0ABQ2P2S1</accession>
<dbReference type="InterPro" id="IPR023214">
    <property type="entry name" value="HAD_sf"/>
</dbReference>
<keyword evidence="4" id="KW-1185">Reference proteome</keyword>
<dbReference type="Pfam" id="PF00702">
    <property type="entry name" value="Hydrolase"/>
    <property type="match status" value="1"/>
</dbReference>
<dbReference type="InterPro" id="IPR036412">
    <property type="entry name" value="HAD-like_sf"/>
</dbReference>
<name>A0ABQ2P2S1_9BACI</name>
<dbReference type="PANTHER" id="PTHR43434:SF1">
    <property type="entry name" value="PHOSPHOGLYCOLATE PHOSPHATASE"/>
    <property type="match status" value="1"/>
</dbReference>
<keyword evidence="1" id="KW-0378">Hydrolase</keyword>
<evidence type="ECO:0008006" key="5">
    <source>
        <dbReference type="Google" id="ProtNLM"/>
    </source>
</evidence>
<keyword evidence="2" id="KW-0460">Magnesium</keyword>
<sequence>MLKDYKLVIFDLDGTLYEGTEHFDYYARLLQEKVAPAYREDYLKEYEAMKAGNHLVSIGKVYDVERDLVLNIDSLTFEVITAYHWDGEELSETETQEYYSGPQQFDFNHLVAIGDGWWLPFASAKHYGVEENYSSYLATKEFMVSDDFTIEKLEGLRAYLLQLKEKTQIVLMTNSDREDVTRLLNELDLTNIFDHMITSAKKPANTKKWMEHLIEQYEIEPAEAVSVGDNFINEIAPALSLGMDAVYIQPHGHNEELSGLKVIDSLTDFSNQR</sequence>
<evidence type="ECO:0000313" key="3">
    <source>
        <dbReference type="EMBL" id="GGP16771.1"/>
    </source>
</evidence>
<dbReference type="EMBL" id="BMLW01000022">
    <property type="protein sequence ID" value="GGP16771.1"/>
    <property type="molecule type" value="Genomic_DNA"/>
</dbReference>
<dbReference type="PANTHER" id="PTHR43434">
    <property type="entry name" value="PHOSPHOGLYCOLATE PHOSPHATASE"/>
    <property type="match status" value="1"/>
</dbReference>
<evidence type="ECO:0000313" key="4">
    <source>
        <dbReference type="Proteomes" id="UP000641206"/>
    </source>
</evidence>